<organism evidence="1 2">
    <name type="scientific">Rhodococcus phage RGL3</name>
    <dbReference type="NCBI Taxonomy" id="2922221"/>
    <lineage>
        <taxon>Viruses</taxon>
        <taxon>Duplodnaviria</taxon>
        <taxon>Heunggongvirae</taxon>
        <taxon>Uroviricota</taxon>
        <taxon>Caudoviricetes</taxon>
        <taxon>Rerduovirus</taxon>
        <taxon>Rerduovirus RGL3</taxon>
    </lineage>
</organism>
<sequence>MGIKRELAELHEVTLVGLEEVESLRLVSEGTQGPPRLYRLETQDGVIVAEHMTWSLGYYLKESVKLSSKAHRKVAGQ</sequence>
<dbReference type="GeneID" id="11541186"/>
<dbReference type="RefSeq" id="YP_005086987.1">
    <property type="nucleotide sequence ID" value="NC_016650.1"/>
</dbReference>
<dbReference type="KEGG" id="vg:11541186"/>
<reference evidence="1 2" key="1">
    <citation type="journal article" date="2013" name="Arch. Virol.">
        <title>Characterization and whole genome sequences of the Rhodococcus bacteriophages RGL3 and RER2.</title>
        <authorList>
            <person name="Petrovski S."/>
            <person name="Seviour R.J."/>
            <person name="Tillett D."/>
        </authorList>
    </citation>
    <scope>NUCLEOTIDE SEQUENCE [LARGE SCALE GENOMIC DNA]</scope>
</reference>
<protein>
    <submittedName>
        <fullName evidence="1">Uncharacterized protein</fullName>
    </submittedName>
</protein>
<dbReference type="EMBL" id="JN116826">
    <property type="protein sequence ID" value="AEV52109.1"/>
    <property type="molecule type" value="Genomic_DNA"/>
</dbReference>
<keyword evidence="2" id="KW-1185">Reference proteome</keyword>
<accession>G9FHM1</accession>
<evidence type="ECO:0000313" key="1">
    <source>
        <dbReference type="EMBL" id="AEV52109.1"/>
    </source>
</evidence>
<dbReference type="Proteomes" id="UP000005433">
    <property type="component" value="Segment"/>
</dbReference>
<evidence type="ECO:0000313" key="2">
    <source>
        <dbReference type="Proteomes" id="UP000005433"/>
    </source>
</evidence>
<proteinExistence type="predicted"/>
<name>G9FHM1_9CAUD</name>